<feature type="transmembrane region" description="Helical" evidence="9">
    <location>
        <begin position="57"/>
        <end position="79"/>
    </location>
</feature>
<comment type="similarity">
    <text evidence="2">Belongs to the OS-9 family.</text>
</comment>
<evidence type="ECO:0000313" key="12">
    <source>
        <dbReference type="Proteomes" id="UP001151287"/>
    </source>
</evidence>
<feature type="domain" description="MRH" evidence="10">
    <location>
        <begin position="190"/>
        <end position="317"/>
    </location>
</feature>
<proteinExistence type="inferred from homology"/>
<dbReference type="EMBL" id="JAMQYH010000005">
    <property type="protein sequence ID" value="KAJ1687783.1"/>
    <property type="molecule type" value="Genomic_DNA"/>
</dbReference>
<evidence type="ECO:0000256" key="2">
    <source>
        <dbReference type="ARBA" id="ARBA00009918"/>
    </source>
</evidence>
<dbReference type="GO" id="GO:0030968">
    <property type="term" value="P:endoplasmic reticulum unfolded protein response"/>
    <property type="evidence" value="ECO:0007669"/>
    <property type="project" value="InterPro"/>
</dbReference>
<dbReference type="InterPro" id="IPR045149">
    <property type="entry name" value="OS-9-like"/>
</dbReference>
<keyword evidence="9" id="KW-1133">Transmembrane helix</keyword>
<dbReference type="AlphaFoldDB" id="A0A9Q0C5R7"/>
<dbReference type="PANTHER" id="PTHR15414">
    <property type="entry name" value="OS-9-RELATED"/>
    <property type="match status" value="1"/>
</dbReference>
<evidence type="ECO:0000256" key="5">
    <source>
        <dbReference type="ARBA" id="ARBA00022734"/>
    </source>
</evidence>
<evidence type="ECO:0000256" key="1">
    <source>
        <dbReference type="ARBA" id="ARBA00004240"/>
    </source>
</evidence>
<evidence type="ECO:0000256" key="8">
    <source>
        <dbReference type="ARBA" id="ARBA00023180"/>
    </source>
</evidence>
<keyword evidence="7" id="KW-1015">Disulfide bond</keyword>
<comment type="subcellular location">
    <subcellularLocation>
        <location evidence="1">Endoplasmic reticulum</location>
    </subcellularLocation>
</comment>
<dbReference type="InterPro" id="IPR044865">
    <property type="entry name" value="MRH_dom"/>
</dbReference>
<keyword evidence="9" id="KW-0812">Transmembrane</keyword>
<dbReference type="PROSITE" id="PS51914">
    <property type="entry name" value="MRH"/>
    <property type="match status" value="1"/>
</dbReference>
<dbReference type="PANTHER" id="PTHR15414:SF0">
    <property type="entry name" value="ENDOPLASMIC RETICULUM LECTIN 1"/>
    <property type="match status" value="1"/>
</dbReference>
<evidence type="ECO:0000313" key="11">
    <source>
        <dbReference type="EMBL" id="KAJ1687783.1"/>
    </source>
</evidence>
<evidence type="ECO:0000259" key="10">
    <source>
        <dbReference type="PROSITE" id="PS51914"/>
    </source>
</evidence>
<accession>A0A9Q0C5R7</accession>
<reference evidence="11" key="1">
    <citation type="journal article" date="2022" name="Cell">
        <title>Repeat-based holocentromeres influence genome architecture and karyotype evolution.</title>
        <authorList>
            <person name="Hofstatter P.G."/>
            <person name="Thangavel G."/>
            <person name="Lux T."/>
            <person name="Neumann P."/>
            <person name="Vondrak T."/>
            <person name="Novak P."/>
            <person name="Zhang M."/>
            <person name="Costa L."/>
            <person name="Castellani M."/>
            <person name="Scott A."/>
            <person name="Toegelov H."/>
            <person name="Fuchs J."/>
            <person name="Mata-Sucre Y."/>
            <person name="Dias Y."/>
            <person name="Vanzela A.L.L."/>
            <person name="Huettel B."/>
            <person name="Almeida C.C.S."/>
            <person name="Simkova H."/>
            <person name="Souza G."/>
            <person name="Pedrosa-Harand A."/>
            <person name="Macas J."/>
            <person name="Mayer K.F.X."/>
            <person name="Houben A."/>
            <person name="Marques A."/>
        </authorList>
    </citation>
    <scope>NUCLEOTIDE SEQUENCE</scope>
    <source>
        <strain evidence="11">RhyBre1mFocal</strain>
    </source>
</reference>
<gene>
    <name evidence="11" type="ORF">LUZ63_019173</name>
</gene>
<keyword evidence="4" id="KW-0732">Signal</keyword>
<dbReference type="InterPro" id="IPR012913">
    <property type="entry name" value="OS9-like_dom"/>
</dbReference>
<dbReference type="GO" id="GO:0005788">
    <property type="term" value="C:endoplasmic reticulum lumen"/>
    <property type="evidence" value="ECO:0007669"/>
    <property type="project" value="TreeGrafter"/>
</dbReference>
<evidence type="ECO:0000256" key="3">
    <source>
        <dbReference type="ARBA" id="ARBA00018727"/>
    </source>
</evidence>
<dbReference type="SUPFAM" id="SSF50911">
    <property type="entry name" value="Mannose 6-phosphate receptor domain"/>
    <property type="match status" value="1"/>
</dbReference>
<sequence length="363" mass="41197">MNPNPNPLQICKTGESICFVQTLFVSTSSKAATISERNENKKEQIERREVELKASQISIFVIILMEIAKIFVIFVLLLLNSSTNDLFKGVAADQIITSSSGSTFGRNSREPRFNIEFHLSDSTFHPENGQESVVMKNKDGTSYNCYLPITQETKTMKTGAFLQNSSNALLENDKKILKTPDELLDVLKDDACLYRHEGWWSYELCYQKTLRQVHVEDEKVVQEFVLGQFDPEATLAHNEKHSDASLLKDPRSKDASQRYHAHQYTNGTICDLTGFPRETEVRFLCTGSGTQVVIGSIKEISSCKYVVTVQAPMLCKHPMFQQERPTLNINCIKIRAENEDAFEDDQIRTQITLVPEEPEHFAT</sequence>
<keyword evidence="8" id="KW-0325">Glycoprotein</keyword>
<protein>
    <recommendedName>
        <fullName evidence="3">Protein OS-9 homolog</fullName>
    </recommendedName>
</protein>
<keyword evidence="5" id="KW-0430">Lectin</keyword>
<comment type="caution">
    <text evidence="11">The sequence shown here is derived from an EMBL/GenBank/DDBJ whole genome shotgun (WGS) entry which is preliminary data.</text>
</comment>
<organism evidence="11 12">
    <name type="scientific">Rhynchospora breviuscula</name>
    <dbReference type="NCBI Taxonomy" id="2022672"/>
    <lineage>
        <taxon>Eukaryota</taxon>
        <taxon>Viridiplantae</taxon>
        <taxon>Streptophyta</taxon>
        <taxon>Embryophyta</taxon>
        <taxon>Tracheophyta</taxon>
        <taxon>Spermatophyta</taxon>
        <taxon>Magnoliopsida</taxon>
        <taxon>Liliopsida</taxon>
        <taxon>Poales</taxon>
        <taxon>Cyperaceae</taxon>
        <taxon>Cyperoideae</taxon>
        <taxon>Rhynchosporeae</taxon>
        <taxon>Rhynchospora</taxon>
    </lineage>
</organism>
<evidence type="ECO:0000256" key="9">
    <source>
        <dbReference type="SAM" id="Phobius"/>
    </source>
</evidence>
<dbReference type="Gene3D" id="2.70.130.10">
    <property type="entry name" value="Mannose-6-phosphate receptor binding domain"/>
    <property type="match status" value="1"/>
</dbReference>
<dbReference type="OrthoDB" id="448954at2759"/>
<dbReference type="InterPro" id="IPR009011">
    <property type="entry name" value="Man6P_isomerase_rcpt-bd_dom_sf"/>
</dbReference>
<keyword evidence="6" id="KW-0256">Endoplasmic reticulum</keyword>
<dbReference type="FunFam" id="2.70.130.10:FF:000021">
    <property type="entry name" value="Protein OS-9 homolog"/>
    <property type="match status" value="1"/>
</dbReference>
<evidence type="ECO:0000256" key="4">
    <source>
        <dbReference type="ARBA" id="ARBA00022729"/>
    </source>
</evidence>
<dbReference type="GO" id="GO:0030970">
    <property type="term" value="P:retrograde protein transport, ER to cytosol"/>
    <property type="evidence" value="ECO:0007669"/>
    <property type="project" value="TreeGrafter"/>
</dbReference>
<keyword evidence="9" id="KW-0472">Membrane</keyword>
<dbReference type="GO" id="GO:0030246">
    <property type="term" value="F:carbohydrate binding"/>
    <property type="evidence" value="ECO:0007669"/>
    <property type="project" value="UniProtKB-KW"/>
</dbReference>
<dbReference type="Proteomes" id="UP001151287">
    <property type="component" value="Unassembled WGS sequence"/>
</dbReference>
<evidence type="ECO:0000256" key="6">
    <source>
        <dbReference type="ARBA" id="ARBA00022824"/>
    </source>
</evidence>
<keyword evidence="12" id="KW-1185">Reference proteome</keyword>
<evidence type="ECO:0000256" key="7">
    <source>
        <dbReference type="ARBA" id="ARBA00023157"/>
    </source>
</evidence>
<name>A0A9Q0C5R7_9POAL</name>
<dbReference type="Pfam" id="PF07915">
    <property type="entry name" value="PRKCSH"/>
    <property type="match status" value="1"/>
</dbReference>